<keyword evidence="3" id="KW-1185">Reference proteome</keyword>
<gene>
    <name evidence="2" type="ORF">GCM10011617_31130</name>
</gene>
<accession>A0A918VMR0</accession>
<comment type="caution">
    <text evidence="2">The sequence shown here is derived from an EMBL/GenBank/DDBJ whole genome shotgun (WGS) entry which is preliminary data.</text>
</comment>
<evidence type="ECO:0000256" key="1">
    <source>
        <dbReference type="ARBA" id="ARBA00001954"/>
    </source>
</evidence>
<dbReference type="Pfam" id="PF05721">
    <property type="entry name" value="PhyH"/>
    <property type="match status" value="1"/>
</dbReference>
<dbReference type="PANTHER" id="PTHR20883:SF48">
    <property type="entry name" value="ECTOINE DIOXYGENASE"/>
    <property type="match status" value="1"/>
</dbReference>
<dbReference type="AlphaFoldDB" id="A0A918VMR0"/>
<reference evidence="2" key="2">
    <citation type="submission" date="2020-09" db="EMBL/GenBank/DDBJ databases">
        <authorList>
            <person name="Sun Q."/>
            <person name="Kim S."/>
        </authorList>
    </citation>
    <scope>NUCLEOTIDE SEQUENCE</scope>
    <source>
        <strain evidence="2">KCTC 32422</strain>
    </source>
</reference>
<dbReference type="InterPro" id="IPR008775">
    <property type="entry name" value="Phytyl_CoA_dOase-like"/>
</dbReference>
<dbReference type="SUPFAM" id="SSF51197">
    <property type="entry name" value="Clavaminate synthase-like"/>
    <property type="match status" value="1"/>
</dbReference>
<dbReference type="Proteomes" id="UP000634139">
    <property type="component" value="Unassembled WGS sequence"/>
</dbReference>
<dbReference type="Gene3D" id="2.60.120.620">
    <property type="entry name" value="q2cbj1_9rhob like domain"/>
    <property type="match status" value="1"/>
</dbReference>
<evidence type="ECO:0008006" key="4">
    <source>
        <dbReference type="Google" id="ProtNLM"/>
    </source>
</evidence>
<dbReference type="GO" id="GO:0005506">
    <property type="term" value="F:iron ion binding"/>
    <property type="evidence" value="ECO:0007669"/>
    <property type="project" value="UniProtKB-ARBA"/>
</dbReference>
<protein>
    <recommendedName>
        <fullName evidence="4">Phytanoyl-CoA dioxygenase</fullName>
    </recommendedName>
</protein>
<proteinExistence type="predicted"/>
<dbReference type="PANTHER" id="PTHR20883">
    <property type="entry name" value="PHYTANOYL-COA DIOXYGENASE DOMAIN CONTAINING 1"/>
    <property type="match status" value="1"/>
</dbReference>
<name>A0A918VMR0_9SPHN</name>
<reference evidence="2" key="1">
    <citation type="journal article" date="2014" name="Int. J. Syst. Evol. Microbiol.">
        <title>Complete genome sequence of Corynebacterium casei LMG S-19264T (=DSM 44701T), isolated from a smear-ripened cheese.</title>
        <authorList>
            <consortium name="US DOE Joint Genome Institute (JGI-PGF)"/>
            <person name="Walter F."/>
            <person name="Albersmeier A."/>
            <person name="Kalinowski J."/>
            <person name="Ruckert C."/>
        </authorList>
    </citation>
    <scope>NUCLEOTIDE SEQUENCE</scope>
    <source>
        <strain evidence="2">KCTC 32422</strain>
    </source>
</reference>
<evidence type="ECO:0000313" key="3">
    <source>
        <dbReference type="Proteomes" id="UP000634139"/>
    </source>
</evidence>
<dbReference type="GO" id="GO:0016706">
    <property type="term" value="F:2-oxoglutarate-dependent dioxygenase activity"/>
    <property type="evidence" value="ECO:0007669"/>
    <property type="project" value="UniProtKB-ARBA"/>
</dbReference>
<comment type="cofactor">
    <cofactor evidence="1">
        <name>Fe(2+)</name>
        <dbReference type="ChEBI" id="CHEBI:29033"/>
    </cofactor>
</comment>
<organism evidence="2 3">
    <name type="scientific">Novosphingobium arvoryzae</name>
    <dbReference type="NCBI Taxonomy" id="1256514"/>
    <lineage>
        <taxon>Bacteria</taxon>
        <taxon>Pseudomonadati</taxon>
        <taxon>Pseudomonadota</taxon>
        <taxon>Alphaproteobacteria</taxon>
        <taxon>Sphingomonadales</taxon>
        <taxon>Sphingomonadaceae</taxon>
        <taxon>Novosphingobium</taxon>
    </lineage>
</organism>
<sequence length="211" mass="22648">MHLPGAAVPVLDALGAALAAWPDGQSGTRIAGDGAIRALLGPSSEIGELVAVVAGKEMHPVRAVYFDKNETNNWALGWHQDRTIAVRERVELSGFGPWTVKQGILHVQPPFAVIAGLRTIRIHLDPVPRDNAPLLVAPGSHRLGLVAAERCSEVAAASPVIACLAEAGDIWVYHTAILHASERSKHPDRRRVLQVDYAAVHLPQPLEWLGV</sequence>
<dbReference type="EMBL" id="BMZD01000014">
    <property type="protein sequence ID" value="GHA08388.1"/>
    <property type="molecule type" value="Genomic_DNA"/>
</dbReference>
<evidence type="ECO:0000313" key="2">
    <source>
        <dbReference type="EMBL" id="GHA08388.1"/>
    </source>
</evidence>